<feature type="domain" description="Chitin-binding type-1" evidence="16">
    <location>
        <begin position="111"/>
        <end position="154"/>
    </location>
</feature>
<evidence type="ECO:0000313" key="19">
    <source>
        <dbReference type="Proteomes" id="UP000039046"/>
    </source>
</evidence>
<feature type="disulfide bond" evidence="13">
    <location>
        <begin position="125"/>
        <end position="137"/>
    </location>
</feature>
<evidence type="ECO:0000256" key="14">
    <source>
        <dbReference type="RuleBase" id="RU000489"/>
    </source>
</evidence>
<dbReference type="EMBL" id="CDHN01000005">
    <property type="protein sequence ID" value="CEJ93481.1"/>
    <property type="molecule type" value="Genomic_DNA"/>
</dbReference>
<evidence type="ECO:0000256" key="1">
    <source>
        <dbReference type="ARBA" id="ARBA00000822"/>
    </source>
</evidence>
<evidence type="ECO:0000256" key="4">
    <source>
        <dbReference type="ARBA" id="ARBA00012729"/>
    </source>
</evidence>
<feature type="disulfide bond" evidence="13">
    <location>
        <begin position="148"/>
        <end position="152"/>
    </location>
</feature>
<keyword evidence="12" id="KW-0624">Polysaccharide degradation</keyword>
<evidence type="ECO:0000313" key="18">
    <source>
        <dbReference type="EMBL" id="CEJ93481.1"/>
    </source>
</evidence>
<evidence type="ECO:0000256" key="11">
    <source>
        <dbReference type="ARBA" id="ARBA00023295"/>
    </source>
</evidence>
<evidence type="ECO:0000259" key="16">
    <source>
        <dbReference type="PROSITE" id="PS50941"/>
    </source>
</evidence>
<dbReference type="InterPro" id="IPR017853">
    <property type="entry name" value="GH"/>
</dbReference>
<dbReference type="CDD" id="cd06922">
    <property type="entry name" value="ChtBD1_GH18_1"/>
    <property type="match status" value="1"/>
</dbReference>
<comment type="caution">
    <text evidence="13">Lacks conserved residue(s) required for the propagation of feature annotation.</text>
</comment>
<keyword evidence="13" id="KW-1015">Disulfide bond</keyword>
<dbReference type="GO" id="GO:0006032">
    <property type="term" value="P:chitin catabolic process"/>
    <property type="evidence" value="ECO:0007669"/>
    <property type="project" value="UniProtKB-KW"/>
</dbReference>
<dbReference type="SUPFAM" id="SSF54556">
    <property type="entry name" value="Chitinase insertion domain"/>
    <property type="match status" value="1"/>
</dbReference>
<dbReference type="GO" id="GO:0000272">
    <property type="term" value="P:polysaccharide catabolic process"/>
    <property type="evidence" value="ECO:0007669"/>
    <property type="project" value="UniProtKB-KW"/>
</dbReference>
<comment type="catalytic activity">
    <reaction evidence="1">
        <text>Random endo-hydrolysis of N-acetyl-beta-D-glucosaminide (1-&gt;4)-beta-linkages in chitin and chitodextrins.</text>
        <dbReference type="EC" id="3.2.1.14"/>
    </reaction>
</comment>
<dbReference type="GO" id="GO:0005576">
    <property type="term" value="C:extracellular region"/>
    <property type="evidence" value="ECO:0007669"/>
    <property type="project" value="UniProtKB-SubCell"/>
</dbReference>
<dbReference type="GO" id="GO:0008843">
    <property type="term" value="F:endochitinase activity"/>
    <property type="evidence" value="ECO:0007669"/>
    <property type="project" value="UniProtKB-EC"/>
</dbReference>
<comment type="subcellular location">
    <subcellularLocation>
        <location evidence="2">Secreted</location>
    </subcellularLocation>
</comment>
<evidence type="ECO:0000256" key="13">
    <source>
        <dbReference type="PROSITE-ProRule" id="PRU00261"/>
    </source>
</evidence>
<organism evidence="18 19">
    <name type="scientific">[Torrubiella] hemipterigena</name>
    <dbReference type="NCBI Taxonomy" id="1531966"/>
    <lineage>
        <taxon>Eukaryota</taxon>
        <taxon>Fungi</taxon>
        <taxon>Dikarya</taxon>
        <taxon>Ascomycota</taxon>
        <taxon>Pezizomycotina</taxon>
        <taxon>Sordariomycetes</taxon>
        <taxon>Hypocreomycetidae</taxon>
        <taxon>Hypocreales</taxon>
        <taxon>Clavicipitaceae</taxon>
        <taxon>Clavicipitaceae incertae sedis</taxon>
        <taxon>'Torrubiella' clade</taxon>
    </lineage>
</organism>
<keyword evidence="15" id="KW-0732">Signal</keyword>
<evidence type="ECO:0000256" key="5">
    <source>
        <dbReference type="ARBA" id="ARBA00022525"/>
    </source>
</evidence>
<dbReference type="EC" id="3.2.1.14" evidence="4"/>
<feature type="disulfide bond" evidence="13">
    <location>
        <begin position="86"/>
        <end position="100"/>
    </location>
</feature>
<dbReference type="InterPro" id="IPR001579">
    <property type="entry name" value="Glyco_hydro_18_chit_AS"/>
</dbReference>
<dbReference type="SUPFAM" id="SSF57016">
    <property type="entry name" value="Plant lectins/antimicrobial peptides"/>
    <property type="match status" value="2"/>
</dbReference>
<comment type="similarity">
    <text evidence="3">Belongs to the glycosyl hydrolase 18 family. Chitinase class V subfamily.</text>
</comment>
<dbReference type="Gene3D" id="3.30.60.10">
    <property type="entry name" value="Endochitinase-like"/>
    <property type="match status" value="2"/>
</dbReference>
<evidence type="ECO:0000256" key="10">
    <source>
        <dbReference type="ARBA" id="ARBA00023277"/>
    </source>
</evidence>
<dbReference type="Pfam" id="PF00704">
    <property type="entry name" value="Glyco_hydro_18"/>
    <property type="match status" value="1"/>
</dbReference>
<keyword evidence="11 14" id="KW-0326">Glycosidase</keyword>
<feature type="disulfide bond" evidence="13">
    <location>
        <begin position="104"/>
        <end position="108"/>
    </location>
</feature>
<feature type="disulfide bond" evidence="13">
    <location>
        <begin position="130"/>
        <end position="144"/>
    </location>
</feature>
<dbReference type="InterPro" id="IPR036861">
    <property type="entry name" value="Endochitinase-like_sf"/>
</dbReference>
<dbReference type="OrthoDB" id="73875at2759"/>
<keyword evidence="7 14" id="KW-0378">Hydrolase</keyword>
<evidence type="ECO:0000256" key="6">
    <source>
        <dbReference type="ARBA" id="ARBA00022669"/>
    </source>
</evidence>
<evidence type="ECO:0000256" key="2">
    <source>
        <dbReference type="ARBA" id="ARBA00004613"/>
    </source>
</evidence>
<feature type="disulfide bond" evidence="13">
    <location>
        <begin position="81"/>
        <end position="93"/>
    </location>
</feature>
<proteinExistence type="inferred from homology"/>
<dbReference type="SMART" id="SM00636">
    <property type="entry name" value="Glyco_18"/>
    <property type="match status" value="1"/>
</dbReference>
<keyword evidence="10" id="KW-0119">Carbohydrate metabolism</keyword>
<keyword evidence="9" id="KW-0843">Virulence</keyword>
<keyword evidence="19" id="KW-1185">Reference proteome</keyword>
<protein>
    <recommendedName>
        <fullName evidence="4">chitinase</fullName>
        <ecNumber evidence="4">3.2.1.14</ecNumber>
    </recommendedName>
</protein>
<dbReference type="Proteomes" id="UP000039046">
    <property type="component" value="Unassembled WGS sequence"/>
</dbReference>
<dbReference type="Gene3D" id="3.20.20.80">
    <property type="entry name" value="Glycosidases"/>
    <property type="match status" value="1"/>
</dbReference>
<evidence type="ECO:0000256" key="7">
    <source>
        <dbReference type="ARBA" id="ARBA00022801"/>
    </source>
</evidence>
<dbReference type="Pfam" id="PF00187">
    <property type="entry name" value="Chitin_bind_1"/>
    <property type="match status" value="1"/>
</dbReference>
<gene>
    <name evidence="18" type="ORF">VHEMI09064</name>
</gene>
<dbReference type="SUPFAM" id="SSF51445">
    <property type="entry name" value="(Trans)glycosidases"/>
    <property type="match status" value="1"/>
</dbReference>
<feature type="domain" description="Chitin-binding type-1" evidence="16">
    <location>
        <begin position="72"/>
        <end position="110"/>
    </location>
</feature>
<keyword evidence="6 13" id="KW-0147">Chitin-binding</keyword>
<dbReference type="Gene3D" id="3.10.50.10">
    <property type="match status" value="1"/>
</dbReference>
<evidence type="ECO:0000256" key="12">
    <source>
        <dbReference type="ARBA" id="ARBA00023326"/>
    </source>
</evidence>
<dbReference type="PANTHER" id="PTHR47700">
    <property type="entry name" value="V CHITINASE, PUTATIVE (AFU_ORTHOLOGUE AFUA_6G13720)-RELATED"/>
    <property type="match status" value="1"/>
</dbReference>
<dbReference type="InterPro" id="IPR053214">
    <property type="entry name" value="LysM12-like"/>
</dbReference>
<dbReference type="PANTHER" id="PTHR47700:SF2">
    <property type="entry name" value="CHITINASE"/>
    <property type="match status" value="1"/>
</dbReference>
<dbReference type="GO" id="GO:0008061">
    <property type="term" value="F:chitin binding"/>
    <property type="evidence" value="ECO:0007669"/>
    <property type="project" value="UniProtKB-UniRule"/>
</dbReference>
<dbReference type="PROSITE" id="PS51910">
    <property type="entry name" value="GH18_2"/>
    <property type="match status" value="1"/>
</dbReference>
<evidence type="ECO:0000256" key="3">
    <source>
        <dbReference type="ARBA" id="ARBA00008682"/>
    </source>
</evidence>
<dbReference type="InterPro" id="IPR001002">
    <property type="entry name" value="Chitin-bd_1"/>
</dbReference>
<dbReference type="STRING" id="1531966.A0A0A1T8N6"/>
<keyword evidence="8" id="KW-0146">Chitin degradation</keyword>
<dbReference type="PROSITE" id="PS00026">
    <property type="entry name" value="CHIT_BIND_I_1"/>
    <property type="match status" value="1"/>
</dbReference>
<reference evidence="18 19" key="1">
    <citation type="journal article" date="2015" name="Genome Announc.">
        <title>Draft Genome Sequence and Gene Annotation of the Entomopathogenic Fungus Verticillium hemipterigenum.</title>
        <authorList>
            <person name="Horn F."/>
            <person name="Habel A."/>
            <person name="Scharf D.H."/>
            <person name="Dworschak J."/>
            <person name="Brakhage A.A."/>
            <person name="Guthke R."/>
            <person name="Hertweck C."/>
            <person name="Linde J."/>
        </authorList>
    </citation>
    <scope>NUCLEOTIDE SEQUENCE [LARGE SCALE GENOMIC DNA]</scope>
</reference>
<dbReference type="SMART" id="SM00270">
    <property type="entry name" value="ChtBD1"/>
    <property type="match status" value="2"/>
</dbReference>
<feature type="domain" description="GH18" evidence="17">
    <location>
        <begin position="166"/>
        <end position="520"/>
    </location>
</feature>
<dbReference type="InterPro" id="IPR018371">
    <property type="entry name" value="Chitin-binding_1_CS"/>
</dbReference>
<dbReference type="CDD" id="cd00035">
    <property type="entry name" value="ChtBD1"/>
    <property type="match status" value="1"/>
</dbReference>
<evidence type="ECO:0000256" key="15">
    <source>
        <dbReference type="SAM" id="SignalP"/>
    </source>
</evidence>
<accession>A0A0A1T8N6</accession>
<evidence type="ECO:0000256" key="9">
    <source>
        <dbReference type="ARBA" id="ARBA00023026"/>
    </source>
</evidence>
<name>A0A0A1T8N6_9HYPO</name>
<evidence type="ECO:0000256" key="8">
    <source>
        <dbReference type="ARBA" id="ARBA00023024"/>
    </source>
</evidence>
<dbReference type="PROSITE" id="PS01095">
    <property type="entry name" value="GH18_1"/>
    <property type="match status" value="1"/>
</dbReference>
<sequence length="1556" mass="172509">MAKHYQSLSARPRAALLLLSLLSPFPFTVLAHASSVLPSPQISISDAFLPLVAPRAANEAEPPKALGNDIDDHSCGPNRPCRNGACCGESGWCGYSPKYCGTGCQSNCDAKAECGQYAAVPGSTCPLNVCCSEFGFCGTTQDFCSGGCQSNCPQPKPSVSPSNVQKRVVGYWEAWNSQHPCGTMSPGEIPVNYLTHLNIAFGYIDHGFHITNMDGLSTDVYRVVGEIKARNPALKIMIALGGWTFSDPGPWQSVFPTMVSSKENRATFINNLLSFLVEFGYDGVDFDWEYPGADDRGGSKDDAKNYSLLLEELRAAIKASGRDFLVTFTAPTSYWYLRHFDLPGMVPHVDWINLMSYDLHGLWDSSNPIGNHVLAHTNLTEIDLALDLFWRVDIKPQDIVLGLGFYGRSFHLTSPSCWKPGCLFDGPGDAGPCTGTPGILSFREIRTILEQTGAESYLDEQAAARYLVYGNGSWISFDDQVTIKAKIDFANKRGLSGLMIWAVDLDDSQLSAMRAVSDPSLVGGINAPFTLVDLDKLFPAEILPPKGAKTNYGLSTFGGSIMDPASSSFGFVLVAGDSHVITSLRKRTGEPEPFAFINCPTQMFPDDREQQYTARVACLTDDLEGCFALMERGVEGTLVEMPDNCGANKIARAISLKTSKDQTLPAELGEKSLYSEILDFTFDFNMGLMRRDSNNTSVRMDYSNVRGYWKEAVDSPGIQARDIGNHNLKNRFFSPENINWDELYQKEHGSGVTFERDDSSKVKKSLSEPLFFKTADNCPVAGSEFTEGIAAWVRGDMDVNFFYGFSMIAVVDSRGHFDVKQSHGFVKVRGTADITANVAGIGELNLVTPFSEGNVIHQDGHLLTAQGVVGFVSFQPYYSTKTSIVTKPNDPDVYYSGTVDFNGRMSARNVVDFSGVRANFPIDEKLKFDDQQDTFPKSQFEPGKDDILYDTPGSGGIISIDTALTFGLQVDYSLFDDRVHIEKNSPRMELQYDVGTVLAFGPEKKGGTSSCANYWTTTFVQQHQIHGNRIGWHTSDDDFTMHEFAAASQAPTAAQKCWASMPLRRAEPMTPADFQGNISTDSRIPEPDTALDVVPEQLHTLMERQHVSLLPGWGLPDDATPDFGFFIKEDIDRQVFLKHRPTNMGYGDSGCLGVEIDIENRPPCCGCANLAWTYAESDMADCPLCSYMGVAEWRSFIATGAHSRRDSIGGGEDVDDDNDALDENEFDRRGIGEATLSPKVVKVCGATYRPKKNARYPAFPKNPGWPWDGIENGRWDTISKYWGNSSASCTNWGASGLPSHDKTYIPRTGFTSGGWVRADYQTEHVFEGQLIGDFFDEWLDKGRIRNQLPVPAGVTGPKIPCLWTKQYIEAVPKASPWVINGRPSNFMYMLLDELGNIKHQDRLTIMQSRPNGKKGRIFTGTQIIDPDKFEKMNDDQQLQNLKEIGVVFNYMNDPTVWEKFCDTYEALYDLFGKFDAWYLANGQGLTVPPLQAEWKEYIRIVLDSASLRTQAHFDVLYSRRRSPFNINWAPKWLALIINRRQLKLPLTCNNLDATRI</sequence>
<feature type="signal peptide" evidence="15">
    <location>
        <begin position="1"/>
        <end position="31"/>
    </location>
</feature>
<dbReference type="InterPro" id="IPR029070">
    <property type="entry name" value="Chitinase_insertion_sf"/>
</dbReference>
<dbReference type="PROSITE" id="PS50941">
    <property type="entry name" value="CHIT_BIND_I_2"/>
    <property type="match status" value="2"/>
</dbReference>
<keyword evidence="5" id="KW-0964">Secreted</keyword>
<feature type="chain" id="PRO_5001979016" description="chitinase" evidence="15">
    <location>
        <begin position="32"/>
        <end position="1556"/>
    </location>
</feature>
<evidence type="ECO:0000259" key="17">
    <source>
        <dbReference type="PROSITE" id="PS51910"/>
    </source>
</evidence>
<dbReference type="InterPro" id="IPR001223">
    <property type="entry name" value="Glyco_hydro18_cat"/>
</dbReference>
<dbReference type="InterPro" id="IPR011583">
    <property type="entry name" value="Chitinase_II/V-like_cat"/>
</dbReference>